<dbReference type="InterPro" id="IPR005901">
    <property type="entry name" value="GLPGLI"/>
</dbReference>
<organism evidence="1 2">
    <name type="scientific">Flavobacterium macrobrachii</name>
    <dbReference type="NCBI Taxonomy" id="591204"/>
    <lineage>
        <taxon>Bacteria</taxon>
        <taxon>Pseudomonadati</taxon>
        <taxon>Bacteroidota</taxon>
        <taxon>Flavobacteriia</taxon>
        <taxon>Flavobacteriales</taxon>
        <taxon>Flavobacteriaceae</taxon>
        <taxon>Flavobacterium</taxon>
    </lineage>
</organism>
<name>A0ABS2CUU6_9FLAO</name>
<dbReference type="RefSeq" id="WP_187658238.1">
    <property type="nucleotide sequence ID" value="NZ_JACSOD020000450.1"/>
</dbReference>
<sequence length="241" mass="28402">MKNKAILIIILFTNYFLYSQESNFEVTYSVTVSFDKEFLSGMRKELRNKFIEAQTNSETIYPKLLFNDTISSFYVDESMNIGNNNKNSFIKMLIGCSKPVFTNLKDKTIYFNNPDDGRLYKNDEFLIYKKIIKNWTVTKETKLINGYLCYKAYRKENDFDVTAWFCPKFPYSYGPKESSGLPGLVFELNEKNTTFGLKSIKKITKKINITTKGLRTPYEEFLIILKERRKKRDAFLRESEK</sequence>
<gene>
    <name evidence="1" type="ORF">H9X54_005400</name>
</gene>
<evidence type="ECO:0000313" key="1">
    <source>
        <dbReference type="EMBL" id="MBM6498737.1"/>
    </source>
</evidence>
<protein>
    <submittedName>
        <fullName evidence="1">GLPGLI family protein</fullName>
    </submittedName>
</protein>
<proteinExistence type="predicted"/>
<dbReference type="Proteomes" id="UP000759529">
    <property type="component" value="Unassembled WGS sequence"/>
</dbReference>
<evidence type="ECO:0000313" key="2">
    <source>
        <dbReference type="Proteomes" id="UP000759529"/>
    </source>
</evidence>
<dbReference type="EMBL" id="JACSOD020000450">
    <property type="protein sequence ID" value="MBM6498737.1"/>
    <property type="molecule type" value="Genomic_DNA"/>
</dbReference>
<comment type="caution">
    <text evidence="1">The sequence shown here is derived from an EMBL/GenBank/DDBJ whole genome shotgun (WGS) entry which is preliminary data.</text>
</comment>
<reference evidence="1 2" key="1">
    <citation type="submission" date="2021-02" db="EMBL/GenBank/DDBJ databases">
        <authorList>
            <person name="Jung H.S."/>
            <person name="Chun B.H."/>
            <person name="Jeon C.O."/>
        </authorList>
    </citation>
    <scope>NUCLEOTIDE SEQUENCE [LARGE SCALE GENOMIC DNA]</scope>
    <source>
        <strain evidence="1 2">LMG 25203</strain>
    </source>
</reference>
<accession>A0ABS2CUU6</accession>
<dbReference type="NCBIfam" id="TIGR01200">
    <property type="entry name" value="GLPGLI"/>
    <property type="match status" value="1"/>
</dbReference>
<dbReference type="Pfam" id="PF09697">
    <property type="entry name" value="Porph_ging"/>
    <property type="match status" value="1"/>
</dbReference>
<keyword evidence="2" id="KW-1185">Reference proteome</keyword>